<evidence type="ECO:0000313" key="1">
    <source>
        <dbReference type="EMBL" id="SPF37391.1"/>
    </source>
</evidence>
<evidence type="ECO:0000313" key="2">
    <source>
        <dbReference type="Proteomes" id="UP000238701"/>
    </source>
</evidence>
<name>A0A2U3KCK3_9BACT</name>
<accession>A0A2U3KCK3</accession>
<dbReference type="OrthoDB" id="117309at2"/>
<protein>
    <submittedName>
        <fullName evidence="1">Uncharacterized protein</fullName>
    </submittedName>
</protein>
<sequence length="158" mass="18257">MSPIPDDLTTVKDDMIAFIEGHGMRRFHGYVDYEEVQCVMWEMGGNPDGWKDFVELAKAASAPFLTMHSWTLERKELDELIERLGNSEFTEGDDVEDARWLRAHAGKVGYLQLGWAYQGSMFLCEISTEWYDRYQRLLDVSDEFGGIAMDEPDQDEEN</sequence>
<dbReference type="AlphaFoldDB" id="A0A2U3KCK3"/>
<proteinExistence type="predicted"/>
<organism evidence="1 2">
    <name type="scientific">Candidatus Sulfotelmatobacter kueseliae</name>
    <dbReference type="NCBI Taxonomy" id="2042962"/>
    <lineage>
        <taxon>Bacteria</taxon>
        <taxon>Pseudomonadati</taxon>
        <taxon>Acidobacteriota</taxon>
        <taxon>Terriglobia</taxon>
        <taxon>Terriglobales</taxon>
        <taxon>Candidatus Korobacteraceae</taxon>
        <taxon>Candidatus Sulfotelmatobacter</taxon>
    </lineage>
</organism>
<gene>
    <name evidence="1" type="ORF">SBA1_180019</name>
</gene>
<reference evidence="2" key="1">
    <citation type="submission" date="2018-02" db="EMBL/GenBank/DDBJ databases">
        <authorList>
            <person name="Hausmann B."/>
        </authorList>
    </citation>
    <scope>NUCLEOTIDE SEQUENCE [LARGE SCALE GENOMIC DNA]</scope>
    <source>
        <strain evidence="2">Peat soil MAG SbA1</strain>
    </source>
</reference>
<dbReference type="Proteomes" id="UP000238701">
    <property type="component" value="Unassembled WGS sequence"/>
</dbReference>
<dbReference type="EMBL" id="OMOD01000090">
    <property type="protein sequence ID" value="SPF37391.1"/>
    <property type="molecule type" value="Genomic_DNA"/>
</dbReference>